<accession>G8P044</accession>
<dbReference type="KEGG" id="gma:AciX8_1417"/>
<protein>
    <recommendedName>
        <fullName evidence="3">DUF3368 domain-containing protein</fullName>
    </recommendedName>
</protein>
<evidence type="ECO:0000313" key="1">
    <source>
        <dbReference type="EMBL" id="AEU35760.1"/>
    </source>
</evidence>
<dbReference type="Proteomes" id="UP000007113">
    <property type="component" value="Chromosome"/>
</dbReference>
<dbReference type="STRING" id="682795.AciX8_1417"/>
<gene>
    <name evidence="1" type="ordered locus">AciX8_1417</name>
</gene>
<sequence length="163" mass="18307">MIVVADTSPINYLVLIGHIEILPYFYGRVLIPPTVWEELQDANTPEQVRFWIARAPDWLETRVLLQAPDASLDFLDRGEREAIALAEQLGADRMIVDETLARGEAQRRKLSVIGTLGVLRNAARAGLLNLPEALSELQKTSFYVAPELIRSLLEEDTSRLKKA</sequence>
<dbReference type="EMBL" id="CP003130">
    <property type="protein sequence ID" value="AEU35760.1"/>
    <property type="molecule type" value="Genomic_DNA"/>
</dbReference>
<keyword evidence="2" id="KW-1185">Reference proteome</keyword>
<dbReference type="eggNOG" id="COG2405">
    <property type="taxonomic scope" value="Bacteria"/>
</dbReference>
<dbReference type="InterPro" id="IPR021799">
    <property type="entry name" value="PIN-like_prokaryotic"/>
</dbReference>
<dbReference type="AlphaFoldDB" id="G8P044"/>
<dbReference type="PANTHER" id="PTHR39550">
    <property type="entry name" value="SLL0658 PROTEIN"/>
    <property type="match status" value="1"/>
</dbReference>
<dbReference type="RefSeq" id="WP_014264640.1">
    <property type="nucleotide sequence ID" value="NC_016631.1"/>
</dbReference>
<evidence type="ECO:0008006" key="3">
    <source>
        <dbReference type="Google" id="ProtNLM"/>
    </source>
</evidence>
<proteinExistence type="predicted"/>
<dbReference type="OrthoDB" id="122346at2"/>
<dbReference type="PANTHER" id="PTHR39550:SF1">
    <property type="entry name" value="SLL0658 PROTEIN"/>
    <property type="match status" value="1"/>
</dbReference>
<evidence type="ECO:0000313" key="2">
    <source>
        <dbReference type="Proteomes" id="UP000007113"/>
    </source>
</evidence>
<dbReference type="HOGENOM" id="CLU_115769_0_2_0"/>
<reference evidence="1 2" key="1">
    <citation type="submission" date="2011-11" db="EMBL/GenBank/DDBJ databases">
        <title>Complete sequence of Granulicella mallensis MP5ACTX8.</title>
        <authorList>
            <consortium name="US DOE Joint Genome Institute"/>
            <person name="Lucas S."/>
            <person name="Copeland A."/>
            <person name="Lapidus A."/>
            <person name="Cheng J.-F."/>
            <person name="Goodwin L."/>
            <person name="Pitluck S."/>
            <person name="Peters L."/>
            <person name="Lu M."/>
            <person name="Detter J.C."/>
            <person name="Han C."/>
            <person name="Tapia R."/>
            <person name="Land M."/>
            <person name="Hauser L."/>
            <person name="Kyrpides N."/>
            <person name="Ivanova N."/>
            <person name="Mikhailova N."/>
            <person name="Pagani I."/>
            <person name="Rawat S."/>
            <person name="Mannisto M."/>
            <person name="Haggblom M."/>
            <person name="Woyke T."/>
        </authorList>
    </citation>
    <scope>NUCLEOTIDE SEQUENCE [LARGE SCALE GENOMIC DNA]</scope>
    <source>
        <strain evidence="2">ATCC BAA-1857 / DSM 23137 / MP5ACTX8</strain>
    </source>
</reference>
<organism evidence="1 2">
    <name type="scientific">Granulicella mallensis (strain ATCC BAA-1857 / DSM 23137 / MP5ACTX8)</name>
    <dbReference type="NCBI Taxonomy" id="682795"/>
    <lineage>
        <taxon>Bacteria</taxon>
        <taxon>Pseudomonadati</taxon>
        <taxon>Acidobacteriota</taxon>
        <taxon>Terriglobia</taxon>
        <taxon>Terriglobales</taxon>
        <taxon>Acidobacteriaceae</taxon>
        <taxon>Granulicella</taxon>
    </lineage>
</organism>
<dbReference type="Pfam" id="PF11848">
    <property type="entry name" value="DUF3368"/>
    <property type="match status" value="1"/>
</dbReference>
<name>G8P044_GRAMM</name>